<dbReference type="Pfam" id="PF00596">
    <property type="entry name" value="Aldolase_II"/>
    <property type="match status" value="1"/>
</dbReference>
<keyword evidence="5" id="KW-1185">Reference proteome</keyword>
<keyword evidence="1" id="KW-0479">Metal-binding</keyword>
<dbReference type="Proteomes" id="UP000249590">
    <property type="component" value="Unassembled WGS sequence"/>
</dbReference>
<dbReference type="InterPro" id="IPR036409">
    <property type="entry name" value="Aldolase_II/adducin_N_sf"/>
</dbReference>
<comment type="caution">
    <text evidence="4">The sequence shown here is derived from an EMBL/GenBank/DDBJ whole genome shotgun (WGS) entry which is preliminary data.</text>
</comment>
<dbReference type="InterPro" id="IPR050197">
    <property type="entry name" value="Aldolase_class_II_sugar_metab"/>
</dbReference>
<dbReference type="AlphaFoldDB" id="A0A8B2NQ67"/>
<reference evidence="4 5" key="1">
    <citation type="submission" date="2018-05" db="EMBL/GenBank/DDBJ databases">
        <title>Acuticoccus sediminis sp. nov., isolated from deep-sea sediment of Indian Ocean.</title>
        <authorList>
            <person name="Liu X."/>
            <person name="Lai Q."/>
            <person name="Du Y."/>
            <person name="Sun F."/>
            <person name="Zhang X."/>
            <person name="Wang S."/>
            <person name="Shao Z."/>
        </authorList>
    </citation>
    <scope>NUCLEOTIDE SEQUENCE [LARGE SCALE GENOMIC DNA]</scope>
    <source>
        <strain evidence="4 5">PTG4-2</strain>
    </source>
</reference>
<sequence>MRTEAEARAAIVAAVQRLEATGLNHGSSGNVSVRWQDGALITPTGAGASLTPEEVVHVDLDGGVIGAGIPSSEWRFHTEILRHRPEAGAVVHTHADACVALSCLRRPLPAFHYMVASFGGTDVRCADYRVFGSDALAAAALRALEGRYACLLANHGMIAFGRDLSHALSLTVKLETLARQYLLSCQGGAPVVLSADDMAEVAERYKVYGVAAMPR</sequence>
<dbReference type="RefSeq" id="WP_111347224.1">
    <property type="nucleotide sequence ID" value="NZ_JAIWKD010000008.1"/>
</dbReference>
<dbReference type="GO" id="GO:0019323">
    <property type="term" value="P:pentose catabolic process"/>
    <property type="evidence" value="ECO:0007669"/>
    <property type="project" value="TreeGrafter"/>
</dbReference>
<dbReference type="SUPFAM" id="SSF53639">
    <property type="entry name" value="AraD/HMP-PK domain-like"/>
    <property type="match status" value="1"/>
</dbReference>
<dbReference type="EMBL" id="QHHQ01000003">
    <property type="protein sequence ID" value="RAI00812.1"/>
    <property type="molecule type" value="Genomic_DNA"/>
</dbReference>
<proteinExistence type="predicted"/>
<gene>
    <name evidence="4" type="ORF">DLJ53_16360</name>
</gene>
<dbReference type="PANTHER" id="PTHR22789:SF0">
    <property type="entry name" value="3-OXO-TETRONATE 4-PHOSPHATE DECARBOXYLASE-RELATED"/>
    <property type="match status" value="1"/>
</dbReference>
<feature type="domain" description="Class II aldolase/adducin N-terminal" evidence="3">
    <location>
        <begin position="9"/>
        <end position="182"/>
    </location>
</feature>
<protein>
    <submittedName>
        <fullName evidence="4">Class II aldolase</fullName>
    </submittedName>
</protein>
<organism evidence="4 5">
    <name type="scientific">Acuticoccus sediminis</name>
    <dbReference type="NCBI Taxonomy" id="2184697"/>
    <lineage>
        <taxon>Bacteria</taxon>
        <taxon>Pseudomonadati</taxon>
        <taxon>Pseudomonadota</taxon>
        <taxon>Alphaproteobacteria</taxon>
        <taxon>Hyphomicrobiales</taxon>
        <taxon>Amorphaceae</taxon>
        <taxon>Acuticoccus</taxon>
    </lineage>
</organism>
<evidence type="ECO:0000259" key="3">
    <source>
        <dbReference type="SMART" id="SM01007"/>
    </source>
</evidence>
<keyword evidence="2" id="KW-0456">Lyase</keyword>
<accession>A0A8B2NQ67</accession>
<dbReference type="InterPro" id="IPR001303">
    <property type="entry name" value="Aldolase_II/adducin_N"/>
</dbReference>
<evidence type="ECO:0000313" key="4">
    <source>
        <dbReference type="EMBL" id="RAI00812.1"/>
    </source>
</evidence>
<dbReference type="GO" id="GO:0046872">
    <property type="term" value="F:metal ion binding"/>
    <property type="evidence" value="ECO:0007669"/>
    <property type="project" value="UniProtKB-KW"/>
</dbReference>
<dbReference type="OrthoDB" id="5291399at2"/>
<evidence type="ECO:0000313" key="5">
    <source>
        <dbReference type="Proteomes" id="UP000249590"/>
    </source>
</evidence>
<evidence type="ECO:0000256" key="1">
    <source>
        <dbReference type="ARBA" id="ARBA00022723"/>
    </source>
</evidence>
<dbReference type="GO" id="GO:0016832">
    <property type="term" value="F:aldehyde-lyase activity"/>
    <property type="evidence" value="ECO:0007669"/>
    <property type="project" value="TreeGrafter"/>
</dbReference>
<name>A0A8B2NQ67_9HYPH</name>
<dbReference type="Gene3D" id="3.40.225.10">
    <property type="entry name" value="Class II aldolase/adducin N-terminal domain"/>
    <property type="match status" value="1"/>
</dbReference>
<dbReference type="SMART" id="SM01007">
    <property type="entry name" value="Aldolase_II"/>
    <property type="match status" value="1"/>
</dbReference>
<dbReference type="GO" id="GO:0005829">
    <property type="term" value="C:cytosol"/>
    <property type="evidence" value="ECO:0007669"/>
    <property type="project" value="TreeGrafter"/>
</dbReference>
<dbReference type="PANTHER" id="PTHR22789">
    <property type="entry name" value="FUCULOSE PHOSPHATE ALDOLASE"/>
    <property type="match status" value="1"/>
</dbReference>
<evidence type="ECO:0000256" key="2">
    <source>
        <dbReference type="ARBA" id="ARBA00023239"/>
    </source>
</evidence>